<name>A0A382C712_9ZZZZ</name>
<keyword evidence="1" id="KW-0378">Hydrolase</keyword>
<dbReference type="CDD" id="cd01298">
    <property type="entry name" value="ATZ_TRZ_like"/>
    <property type="match status" value="1"/>
</dbReference>
<dbReference type="Pfam" id="PF01979">
    <property type="entry name" value="Amidohydro_1"/>
    <property type="match status" value="1"/>
</dbReference>
<dbReference type="Gene3D" id="2.30.40.10">
    <property type="entry name" value="Urease, subunit C, domain 1"/>
    <property type="match status" value="1"/>
</dbReference>
<sequence>MVPDRYEADVVLTCDDAGTIHSPGVVEVLDGRITHLGAEGSEDFAGIVHRIGGLLMPGLVNAHAHTPMTLVRGAGDGLPLQRWLTEAMWPREGRMTPEDVWWGMALGSAEMLAAGVTTSCEMYLFEDAVVDAVSTTGGRLVMTPAALSVLHGESFGAGGDRLDALAAFHGTHHDPAGRLTVGIGPHSVYDLGVAGVARMAELARSLDAVLHVHVAETRAESEPLEAQYGRSIVQVMSDHDVLGGRVLFAHAVWVDDDDIATMAAAGVAVAHCPVSNMKLGSGIAPLTRMLDAGVTVALGTDGPASNDTLDLWEEVKVAPLLARVDALDATLLSAERVLAMATRDGAAAVGLDDVGRLAVGAVADLIRIDLDRPSFTPVTEPADLLAHLVWAGPNRSVTDVWVDGQRVVEAGVVQTLDLERARAEVQQRALRLVTG</sequence>
<dbReference type="SUPFAM" id="SSF51338">
    <property type="entry name" value="Composite domain of metallo-dependent hydrolases"/>
    <property type="match status" value="2"/>
</dbReference>
<accession>A0A382C712</accession>
<protein>
    <recommendedName>
        <fullName evidence="2">Amidohydrolase-related domain-containing protein</fullName>
    </recommendedName>
</protein>
<feature type="domain" description="Amidohydrolase-related" evidence="2">
    <location>
        <begin position="55"/>
        <end position="407"/>
    </location>
</feature>
<dbReference type="PANTHER" id="PTHR43794:SF11">
    <property type="entry name" value="AMIDOHYDROLASE-RELATED DOMAIN-CONTAINING PROTEIN"/>
    <property type="match status" value="1"/>
</dbReference>
<dbReference type="GO" id="GO:0016810">
    <property type="term" value="F:hydrolase activity, acting on carbon-nitrogen (but not peptide) bonds"/>
    <property type="evidence" value="ECO:0007669"/>
    <property type="project" value="InterPro"/>
</dbReference>
<evidence type="ECO:0000313" key="3">
    <source>
        <dbReference type="EMBL" id="SVB21093.1"/>
    </source>
</evidence>
<dbReference type="PANTHER" id="PTHR43794">
    <property type="entry name" value="AMINOHYDROLASE SSNA-RELATED"/>
    <property type="match status" value="1"/>
</dbReference>
<gene>
    <name evidence="3" type="ORF">METZ01_LOCUS173947</name>
</gene>
<dbReference type="AlphaFoldDB" id="A0A382C712"/>
<evidence type="ECO:0000259" key="2">
    <source>
        <dbReference type="Pfam" id="PF01979"/>
    </source>
</evidence>
<dbReference type="InterPro" id="IPR011059">
    <property type="entry name" value="Metal-dep_hydrolase_composite"/>
</dbReference>
<proteinExistence type="predicted"/>
<organism evidence="3">
    <name type="scientific">marine metagenome</name>
    <dbReference type="NCBI Taxonomy" id="408172"/>
    <lineage>
        <taxon>unclassified sequences</taxon>
        <taxon>metagenomes</taxon>
        <taxon>ecological metagenomes</taxon>
    </lineage>
</organism>
<dbReference type="InterPro" id="IPR050287">
    <property type="entry name" value="MTA/SAH_deaminase"/>
</dbReference>
<dbReference type="InterPro" id="IPR006680">
    <property type="entry name" value="Amidohydro-rel"/>
</dbReference>
<dbReference type="InterPro" id="IPR032466">
    <property type="entry name" value="Metal_Hydrolase"/>
</dbReference>
<dbReference type="EMBL" id="UINC01032818">
    <property type="protein sequence ID" value="SVB21093.1"/>
    <property type="molecule type" value="Genomic_DNA"/>
</dbReference>
<evidence type="ECO:0000256" key="1">
    <source>
        <dbReference type="ARBA" id="ARBA00022801"/>
    </source>
</evidence>
<dbReference type="SUPFAM" id="SSF51556">
    <property type="entry name" value="Metallo-dependent hydrolases"/>
    <property type="match status" value="1"/>
</dbReference>
<dbReference type="Gene3D" id="3.20.20.140">
    <property type="entry name" value="Metal-dependent hydrolases"/>
    <property type="match status" value="1"/>
</dbReference>
<reference evidence="3" key="1">
    <citation type="submission" date="2018-05" db="EMBL/GenBank/DDBJ databases">
        <authorList>
            <person name="Lanie J.A."/>
            <person name="Ng W.-L."/>
            <person name="Kazmierczak K.M."/>
            <person name="Andrzejewski T.M."/>
            <person name="Davidsen T.M."/>
            <person name="Wayne K.J."/>
            <person name="Tettelin H."/>
            <person name="Glass J.I."/>
            <person name="Rusch D."/>
            <person name="Podicherti R."/>
            <person name="Tsui H.-C.T."/>
            <person name="Winkler M.E."/>
        </authorList>
    </citation>
    <scope>NUCLEOTIDE SEQUENCE</scope>
</reference>